<evidence type="ECO:0000259" key="11">
    <source>
        <dbReference type="Pfam" id="PF00365"/>
    </source>
</evidence>
<feature type="binding site" description="in other chain" evidence="10">
    <location>
        <position position="233"/>
    </location>
    <ligand>
        <name>substrate</name>
        <note>ligand shared between dimeric partners</note>
    </ligand>
</feature>
<feature type="binding site" evidence="10">
    <location>
        <begin position="73"/>
        <end position="74"/>
    </location>
    <ligand>
        <name>ATP</name>
        <dbReference type="ChEBI" id="CHEBI:30616"/>
    </ligand>
</feature>
<evidence type="ECO:0000256" key="7">
    <source>
        <dbReference type="ARBA" id="ARBA00022777"/>
    </source>
</evidence>
<comment type="cofactor">
    <cofactor evidence="1 10">
        <name>Mg(2+)</name>
        <dbReference type="ChEBI" id="CHEBI:18420"/>
    </cofactor>
</comment>
<keyword evidence="7 10" id="KW-0418">Kinase</keyword>
<evidence type="ECO:0000256" key="4">
    <source>
        <dbReference type="ARBA" id="ARBA00022490"/>
    </source>
</evidence>
<dbReference type="GO" id="GO:0046872">
    <property type="term" value="F:metal ion binding"/>
    <property type="evidence" value="ECO:0007669"/>
    <property type="project" value="UniProtKB-KW"/>
</dbReference>
<reference evidence="12" key="1">
    <citation type="submission" date="2021-01" db="EMBL/GenBank/DDBJ databases">
        <title>Modified the classification status of verrucomicrobia.</title>
        <authorList>
            <person name="Feng X."/>
        </authorList>
    </citation>
    <scope>NUCLEOTIDE SEQUENCE</scope>
    <source>
        <strain evidence="12">KCTC 22201</strain>
    </source>
</reference>
<evidence type="ECO:0000256" key="10">
    <source>
        <dbReference type="HAMAP-Rule" id="MF_01976"/>
    </source>
</evidence>
<feature type="site" description="Important for substrate specificity; cannot use PPi as phosphoryl donor" evidence="10">
    <location>
        <position position="115"/>
    </location>
</feature>
<dbReference type="GO" id="GO:0042802">
    <property type="term" value="F:identical protein binding"/>
    <property type="evidence" value="ECO:0007669"/>
    <property type="project" value="TreeGrafter"/>
</dbReference>
<dbReference type="GO" id="GO:0016208">
    <property type="term" value="F:AMP binding"/>
    <property type="evidence" value="ECO:0007669"/>
    <property type="project" value="TreeGrafter"/>
</dbReference>
<feature type="binding site" description="in other chain" evidence="10">
    <location>
        <begin position="136"/>
        <end position="138"/>
    </location>
    <ligand>
        <name>substrate</name>
        <note>ligand shared between dimeric partners</note>
    </ligand>
</feature>
<feature type="binding site" evidence="10">
    <location>
        <position position="275"/>
    </location>
    <ligand>
        <name>substrate</name>
        <note>ligand shared between dimeric partners</note>
    </ligand>
</feature>
<comment type="subunit">
    <text evidence="10">Homodimer or homotetramer.</text>
</comment>
<dbReference type="PANTHER" id="PTHR13697">
    <property type="entry name" value="PHOSPHOFRUCTOKINASE"/>
    <property type="match status" value="1"/>
</dbReference>
<keyword evidence="5 10" id="KW-0808">Transferase</keyword>
<dbReference type="InterPro" id="IPR000023">
    <property type="entry name" value="Phosphofructokinase_dom"/>
</dbReference>
<dbReference type="Pfam" id="PF00365">
    <property type="entry name" value="PFK"/>
    <property type="match status" value="1"/>
</dbReference>
<dbReference type="GO" id="GO:0006002">
    <property type="term" value="P:fructose 6-phosphate metabolic process"/>
    <property type="evidence" value="ECO:0007669"/>
    <property type="project" value="InterPro"/>
</dbReference>
<proteinExistence type="inferred from homology"/>
<dbReference type="HAMAP" id="MF_01976">
    <property type="entry name" value="Phosphofructokinase_III"/>
    <property type="match status" value="1"/>
</dbReference>
<keyword evidence="13" id="KW-1185">Reference proteome</keyword>
<dbReference type="GO" id="GO:0030388">
    <property type="term" value="P:fructose 1,6-bisphosphate metabolic process"/>
    <property type="evidence" value="ECO:0007669"/>
    <property type="project" value="TreeGrafter"/>
</dbReference>
<keyword evidence="10" id="KW-0547">Nucleotide-binding</keyword>
<comment type="similarity">
    <text evidence="10">Belongs to the phosphofructokinase type A (PFKA) family. Mixed-substrate PFK group III subfamily.</text>
</comment>
<comment type="pathway">
    <text evidence="3 10">Carbohydrate degradation; glycolysis; D-glyceraldehyde 3-phosphate and glycerone phosphate from D-glucose: step 3/4.</text>
</comment>
<dbReference type="GO" id="GO:0005524">
    <property type="term" value="F:ATP binding"/>
    <property type="evidence" value="ECO:0007669"/>
    <property type="project" value="UniProtKB-KW"/>
</dbReference>
<name>A0A934RBE4_9BACT</name>
<dbReference type="GO" id="GO:0005945">
    <property type="term" value="C:6-phosphofructokinase complex"/>
    <property type="evidence" value="ECO:0007669"/>
    <property type="project" value="TreeGrafter"/>
</dbReference>
<dbReference type="PIRSF" id="PIRSF000532">
    <property type="entry name" value="ATP_PFK_prok"/>
    <property type="match status" value="1"/>
</dbReference>
<dbReference type="Gene3D" id="3.40.50.460">
    <property type="entry name" value="Phosphofructokinase domain"/>
    <property type="match status" value="1"/>
</dbReference>
<gene>
    <name evidence="10" type="primary">pfkA</name>
    <name evidence="12" type="ORF">JIN81_10975</name>
</gene>
<dbReference type="EMBL" id="JAENII010000007">
    <property type="protein sequence ID" value="MBK1827543.1"/>
    <property type="molecule type" value="Genomic_DNA"/>
</dbReference>
<evidence type="ECO:0000256" key="6">
    <source>
        <dbReference type="ARBA" id="ARBA00022723"/>
    </source>
</evidence>
<evidence type="ECO:0000256" key="9">
    <source>
        <dbReference type="ARBA" id="ARBA00023152"/>
    </source>
</evidence>
<dbReference type="InterPro" id="IPR012003">
    <property type="entry name" value="ATP_PFK_prok-type"/>
</dbReference>
<dbReference type="PROSITE" id="PS00433">
    <property type="entry name" value="PHOSPHOFRUCTOKINASE"/>
    <property type="match status" value="1"/>
</dbReference>
<evidence type="ECO:0000313" key="12">
    <source>
        <dbReference type="EMBL" id="MBK1827543.1"/>
    </source>
</evidence>
<dbReference type="GO" id="GO:0047334">
    <property type="term" value="F:diphosphate-fructose-6-phosphate 1-phosphotransferase activity"/>
    <property type="evidence" value="ECO:0007669"/>
    <property type="project" value="InterPro"/>
</dbReference>
<feature type="domain" description="Phosphofructokinase" evidence="11">
    <location>
        <begin position="2"/>
        <end position="306"/>
    </location>
</feature>
<feature type="active site" description="Proton acceptor" evidence="10">
    <location>
        <position position="138"/>
    </location>
</feature>
<dbReference type="PRINTS" id="PR00476">
    <property type="entry name" value="PHFRCTKINASE"/>
</dbReference>
<evidence type="ECO:0000256" key="2">
    <source>
        <dbReference type="ARBA" id="ARBA00004496"/>
    </source>
</evidence>
<feature type="binding site" evidence="10">
    <location>
        <position position="173"/>
    </location>
    <ligand>
        <name>substrate</name>
        <note>ligand shared between dimeric partners</note>
    </ligand>
</feature>
<feature type="binding site" description="in other chain" evidence="10">
    <location>
        <begin position="281"/>
        <end position="284"/>
    </location>
    <ligand>
        <name>substrate</name>
        <note>ligand shared between dimeric partners</note>
    </ligand>
</feature>
<feature type="binding site" description="in other chain" evidence="10">
    <location>
        <begin position="180"/>
        <end position="182"/>
    </location>
    <ligand>
        <name>substrate</name>
        <note>ligand shared between dimeric partners</note>
    </ligand>
</feature>
<keyword evidence="9 10" id="KW-0324">Glycolysis</keyword>
<dbReference type="FunFam" id="3.40.50.460:FF:000002">
    <property type="entry name" value="ATP-dependent 6-phosphofructokinase"/>
    <property type="match status" value="1"/>
</dbReference>
<dbReference type="GO" id="GO:0003872">
    <property type="term" value="F:6-phosphofructokinase activity"/>
    <property type="evidence" value="ECO:0007669"/>
    <property type="project" value="UniProtKB-UniRule"/>
</dbReference>
<dbReference type="SUPFAM" id="SSF53784">
    <property type="entry name" value="Phosphofructokinase"/>
    <property type="match status" value="1"/>
</dbReference>
<feature type="binding site" evidence="10">
    <location>
        <position position="10"/>
    </location>
    <ligand>
        <name>ATP</name>
        <dbReference type="ChEBI" id="CHEBI:30616"/>
    </ligand>
</feature>
<dbReference type="NCBIfam" id="NF002872">
    <property type="entry name" value="PRK03202.1"/>
    <property type="match status" value="1"/>
</dbReference>
<keyword evidence="10" id="KW-0067">ATP-binding</keyword>
<dbReference type="GO" id="GO:0070095">
    <property type="term" value="F:fructose-6-phosphate binding"/>
    <property type="evidence" value="ECO:0007669"/>
    <property type="project" value="TreeGrafter"/>
</dbReference>
<dbReference type="Proteomes" id="UP000658278">
    <property type="component" value="Unassembled WGS sequence"/>
</dbReference>
<dbReference type="EC" id="2.7.1.11" evidence="10"/>
<evidence type="ECO:0000256" key="8">
    <source>
        <dbReference type="ARBA" id="ARBA00022842"/>
    </source>
</evidence>
<dbReference type="InterPro" id="IPR035966">
    <property type="entry name" value="PKF_sf"/>
</dbReference>
<dbReference type="RefSeq" id="WP_200279087.1">
    <property type="nucleotide sequence ID" value="NZ_JAENII010000007.1"/>
</dbReference>
<evidence type="ECO:0000256" key="5">
    <source>
        <dbReference type="ARBA" id="ARBA00022679"/>
    </source>
</evidence>
<comment type="caution">
    <text evidence="10">Lacks conserved residue(s) required for the propagation of feature annotation.</text>
</comment>
<accession>A0A934RBE4</accession>
<feature type="binding site" evidence="10">
    <location>
        <begin position="113"/>
        <end position="116"/>
    </location>
    <ligand>
        <name>ATP</name>
        <dbReference type="ChEBI" id="CHEBI:30616"/>
    </ligand>
</feature>
<evidence type="ECO:0000313" key="13">
    <source>
        <dbReference type="Proteomes" id="UP000658278"/>
    </source>
</evidence>
<dbReference type="InterPro" id="IPR015912">
    <property type="entry name" value="Phosphofructokinase_CS"/>
</dbReference>
<keyword evidence="8 10" id="KW-0460">Magnesium</keyword>
<dbReference type="AlphaFoldDB" id="A0A934RBE4"/>
<feature type="binding site" evidence="10">
    <location>
        <position position="114"/>
    </location>
    <ligand>
        <name>Mg(2+)</name>
        <dbReference type="ChEBI" id="CHEBI:18420"/>
        <note>catalytic</note>
    </ligand>
</feature>
<dbReference type="InterPro" id="IPR022953">
    <property type="entry name" value="ATP_PFK"/>
</dbReference>
<protein>
    <recommendedName>
        <fullName evidence="10">ATP-dependent 6-phosphofructokinase</fullName>
        <shortName evidence="10">ATP-PFK</shortName>
        <shortName evidence="10">Phosphofructokinase</shortName>
        <ecNumber evidence="10">2.7.1.11</ecNumber>
    </recommendedName>
    <alternativeName>
        <fullName evidence="10">Phosphohexokinase</fullName>
    </alternativeName>
</protein>
<evidence type="ECO:0000256" key="3">
    <source>
        <dbReference type="ARBA" id="ARBA00004679"/>
    </source>
</evidence>
<comment type="subcellular location">
    <subcellularLocation>
        <location evidence="2 10">Cytoplasm</location>
    </subcellularLocation>
</comment>
<dbReference type="PANTHER" id="PTHR13697:SF52">
    <property type="entry name" value="ATP-DEPENDENT 6-PHOSPHOFRUCTOKINASE 3"/>
    <property type="match status" value="1"/>
</dbReference>
<organism evidence="12 13">
    <name type="scientific">Haloferula rosea</name>
    <dbReference type="NCBI Taxonomy" id="490093"/>
    <lineage>
        <taxon>Bacteria</taxon>
        <taxon>Pseudomonadati</taxon>
        <taxon>Verrucomicrobiota</taxon>
        <taxon>Verrucomicrobiia</taxon>
        <taxon>Verrucomicrobiales</taxon>
        <taxon>Verrucomicrobiaceae</taxon>
        <taxon>Haloferula</taxon>
    </lineage>
</organism>
<keyword evidence="6 10" id="KW-0479">Metal-binding</keyword>
<dbReference type="GO" id="GO:0061621">
    <property type="term" value="P:canonical glycolysis"/>
    <property type="evidence" value="ECO:0007669"/>
    <property type="project" value="TreeGrafter"/>
</dbReference>
<dbReference type="GO" id="GO:0048029">
    <property type="term" value="F:monosaccharide binding"/>
    <property type="evidence" value="ECO:0007669"/>
    <property type="project" value="TreeGrafter"/>
</dbReference>
<comment type="function">
    <text evidence="10">Catalyzes the phosphorylation of D-fructose 6-phosphate to fructose 1,6-bisphosphate by ATP, the first committing step of glycolysis.</text>
</comment>
<dbReference type="InterPro" id="IPR012829">
    <property type="entry name" value="Phosphofructokinase_III"/>
</dbReference>
<sequence length="357" mass="37270">MRIGILNSGGDCPGLNAVIHGVVGAAAQLGWEVVGFKDGFEGLLPPGDYLELKPQDTIGILKLGGTILGTTNKGHFAAKVGKGDIAEVPMEIVDKAKATIDDLGIGALVIVGGDGSLTTALQLHRLGWPVIGVPKTIDNDLQATAMTFGFDSAVSSVVEGLDRLHTTAESHKRVMVLEVMGRHAGWIALWGGIAGGASVILIPEIAFDMEKVAAVIKERDAQGQHSTLVVVAEGAKLSDGELTTIAENSGGEVRLGGVGEKVAQRIEQLTGKETRACTLGHLQRGGGPTALDRILGTRFGVMAVNLAKEGRFGRMVSYQAYHVDSVPIEDAVHQLRLVDPDGEMVRAAKAVGICLGD</sequence>
<comment type="catalytic activity">
    <reaction evidence="10">
        <text>beta-D-fructose 6-phosphate + ATP = beta-D-fructose 1,6-bisphosphate + ADP + H(+)</text>
        <dbReference type="Rhea" id="RHEA:16109"/>
        <dbReference type="ChEBI" id="CHEBI:15378"/>
        <dbReference type="ChEBI" id="CHEBI:30616"/>
        <dbReference type="ChEBI" id="CHEBI:32966"/>
        <dbReference type="ChEBI" id="CHEBI:57634"/>
        <dbReference type="ChEBI" id="CHEBI:456216"/>
        <dbReference type="EC" id="2.7.1.11"/>
    </reaction>
</comment>
<comment type="caution">
    <text evidence="12">The sequence shown here is derived from an EMBL/GenBank/DDBJ whole genome shotgun (WGS) entry which is preliminary data.</text>
</comment>
<keyword evidence="4 10" id="KW-0963">Cytoplasm</keyword>
<dbReference type="Gene3D" id="3.40.50.450">
    <property type="match status" value="1"/>
</dbReference>
<evidence type="ECO:0000256" key="1">
    <source>
        <dbReference type="ARBA" id="ARBA00001946"/>
    </source>
</evidence>